<proteinExistence type="predicted"/>
<evidence type="ECO:0000313" key="1">
    <source>
        <dbReference type="EMBL" id="KAI5670758.1"/>
    </source>
</evidence>
<sequence>MPVEQKFVQGIHCFWLSVLPILLAVLDKVTGLRRRFLWVGHQPRIAWKTLCLPKQDGGLGLRDGRAWNFALLAKKSRNSTLHYEHILRPRSITLVYCDPECTSGNESDAGEKDFPSSYRLESLIIWFLDPMTAETDSRLLNYITNNQIPTQILPRKNCIKTKKPEYTCVHLTTNEDS</sequence>
<name>A0ACC0BDR6_CATRO</name>
<comment type="caution">
    <text evidence="1">The sequence shown here is derived from an EMBL/GenBank/DDBJ whole genome shotgun (WGS) entry which is preliminary data.</text>
</comment>
<protein>
    <submittedName>
        <fullName evidence="1">Uncharacterized protein</fullName>
    </submittedName>
</protein>
<dbReference type="EMBL" id="CM044703">
    <property type="protein sequence ID" value="KAI5670758.1"/>
    <property type="molecule type" value="Genomic_DNA"/>
</dbReference>
<organism evidence="1 2">
    <name type="scientific">Catharanthus roseus</name>
    <name type="common">Madagascar periwinkle</name>
    <name type="synonym">Vinca rosea</name>
    <dbReference type="NCBI Taxonomy" id="4058"/>
    <lineage>
        <taxon>Eukaryota</taxon>
        <taxon>Viridiplantae</taxon>
        <taxon>Streptophyta</taxon>
        <taxon>Embryophyta</taxon>
        <taxon>Tracheophyta</taxon>
        <taxon>Spermatophyta</taxon>
        <taxon>Magnoliopsida</taxon>
        <taxon>eudicotyledons</taxon>
        <taxon>Gunneridae</taxon>
        <taxon>Pentapetalae</taxon>
        <taxon>asterids</taxon>
        <taxon>lamiids</taxon>
        <taxon>Gentianales</taxon>
        <taxon>Apocynaceae</taxon>
        <taxon>Rauvolfioideae</taxon>
        <taxon>Vinceae</taxon>
        <taxon>Catharanthinae</taxon>
        <taxon>Catharanthus</taxon>
    </lineage>
</organism>
<keyword evidence="2" id="KW-1185">Reference proteome</keyword>
<evidence type="ECO:0000313" key="2">
    <source>
        <dbReference type="Proteomes" id="UP001060085"/>
    </source>
</evidence>
<gene>
    <name evidence="1" type="ORF">M9H77_11122</name>
</gene>
<reference evidence="2" key="1">
    <citation type="journal article" date="2023" name="Nat. Plants">
        <title>Single-cell RNA sequencing provides a high-resolution roadmap for understanding the multicellular compartmentation of specialized metabolism.</title>
        <authorList>
            <person name="Sun S."/>
            <person name="Shen X."/>
            <person name="Li Y."/>
            <person name="Li Y."/>
            <person name="Wang S."/>
            <person name="Li R."/>
            <person name="Zhang H."/>
            <person name="Shen G."/>
            <person name="Guo B."/>
            <person name="Wei J."/>
            <person name="Xu J."/>
            <person name="St-Pierre B."/>
            <person name="Chen S."/>
            <person name="Sun C."/>
        </authorList>
    </citation>
    <scope>NUCLEOTIDE SEQUENCE [LARGE SCALE GENOMIC DNA]</scope>
</reference>
<accession>A0ACC0BDR6</accession>
<dbReference type="Proteomes" id="UP001060085">
    <property type="component" value="Linkage Group LG03"/>
</dbReference>